<reference evidence="7 8" key="1">
    <citation type="submission" date="2019-06" db="EMBL/GenBank/DDBJ databases">
        <title>A chromosomal-level reference genome of Carpinus fangiana (Coryloideae, Betulaceae).</title>
        <authorList>
            <person name="Yang X."/>
            <person name="Wang Z."/>
            <person name="Zhang L."/>
            <person name="Hao G."/>
            <person name="Liu J."/>
            <person name="Yang Y."/>
        </authorList>
    </citation>
    <scope>NUCLEOTIDE SEQUENCE [LARGE SCALE GENOMIC DNA]</scope>
    <source>
        <strain evidence="7">Cfa_2016G</strain>
        <tissue evidence="7">Leaf</tissue>
    </source>
</reference>
<feature type="compositionally biased region" description="Basic and acidic residues" evidence="5">
    <location>
        <begin position="756"/>
        <end position="781"/>
    </location>
</feature>
<feature type="zinc finger region" description="C3H1-type" evidence="4">
    <location>
        <begin position="290"/>
        <end position="317"/>
    </location>
</feature>
<dbReference type="SMART" id="SM00356">
    <property type="entry name" value="ZnF_C3H1"/>
    <property type="match status" value="1"/>
</dbReference>
<feature type="domain" description="C3H1-type" evidence="6">
    <location>
        <begin position="290"/>
        <end position="317"/>
    </location>
</feature>
<dbReference type="InterPro" id="IPR036855">
    <property type="entry name" value="Znf_CCCH_sf"/>
</dbReference>
<evidence type="ECO:0000313" key="8">
    <source>
        <dbReference type="Proteomes" id="UP000327013"/>
    </source>
</evidence>
<dbReference type="EMBL" id="CM017321">
    <property type="protein sequence ID" value="KAE7995743.1"/>
    <property type="molecule type" value="Genomic_DNA"/>
</dbReference>
<dbReference type="SUPFAM" id="SSF90229">
    <property type="entry name" value="CCCH zinc finger"/>
    <property type="match status" value="1"/>
</dbReference>
<feature type="region of interest" description="Disordered" evidence="5">
    <location>
        <begin position="720"/>
        <end position="781"/>
    </location>
</feature>
<name>A0A5N6QC12_9ROSI</name>
<dbReference type="OrthoDB" id="1935339at2759"/>
<feature type="region of interest" description="Disordered" evidence="5">
    <location>
        <begin position="256"/>
        <end position="291"/>
    </location>
</feature>
<feature type="region of interest" description="Disordered" evidence="5">
    <location>
        <begin position="442"/>
        <end position="467"/>
    </location>
</feature>
<protein>
    <recommendedName>
        <fullName evidence="6">C3H1-type domain-containing protein</fullName>
    </recommendedName>
</protein>
<gene>
    <name evidence="7" type="ORF">FH972_000512</name>
</gene>
<dbReference type="PROSITE" id="PS50103">
    <property type="entry name" value="ZF_C3H1"/>
    <property type="match status" value="1"/>
</dbReference>
<evidence type="ECO:0000259" key="6">
    <source>
        <dbReference type="PROSITE" id="PS50103"/>
    </source>
</evidence>
<evidence type="ECO:0000256" key="2">
    <source>
        <dbReference type="ARBA" id="ARBA00022771"/>
    </source>
</evidence>
<feature type="compositionally biased region" description="Basic and acidic residues" evidence="5">
    <location>
        <begin position="725"/>
        <end position="747"/>
    </location>
</feature>
<evidence type="ECO:0000313" key="7">
    <source>
        <dbReference type="EMBL" id="KAE7995743.1"/>
    </source>
</evidence>
<organism evidence="7 8">
    <name type="scientific">Carpinus fangiana</name>
    <dbReference type="NCBI Taxonomy" id="176857"/>
    <lineage>
        <taxon>Eukaryota</taxon>
        <taxon>Viridiplantae</taxon>
        <taxon>Streptophyta</taxon>
        <taxon>Embryophyta</taxon>
        <taxon>Tracheophyta</taxon>
        <taxon>Spermatophyta</taxon>
        <taxon>Magnoliopsida</taxon>
        <taxon>eudicotyledons</taxon>
        <taxon>Gunneridae</taxon>
        <taxon>Pentapetalae</taxon>
        <taxon>rosids</taxon>
        <taxon>fabids</taxon>
        <taxon>Fagales</taxon>
        <taxon>Betulaceae</taxon>
        <taxon>Carpinus</taxon>
    </lineage>
</organism>
<evidence type="ECO:0000256" key="3">
    <source>
        <dbReference type="ARBA" id="ARBA00022833"/>
    </source>
</evidence>
<dbReference type="Proteomes" id="UP000327013">
    <property type="component" value="Chromosome 1"/>
</dbReference>
<dbReference type="PANTHER" id="PTHR36886">
    <property type="entry name" value="PROTEIN FRIGIDA-ESSENTIAL 1"/>
    <property type="match status" value="1"/>
</dbReference>
<sequence>MPPTRSDGGAPAEVSDSDADNAEQEESEYEEVEEVEENGDDDVEEYEEYEEEEEEEEEVEEYEEVEEVEVEEKDEVHLSDSPIKAEEGNDVCQDMDFKGHDELLRSGSSTVEKFKVKMTSDTLAVEESNGNFKFSSPLNELLTTEKEESGLNYKDSKCIKSGKDLVTGEDNGSQEVVVDEKDTEALSVEKASKDHSKLPCGSNSHMCSKGNLDAKNNFPSSITGNEMADAILMRDHSGEEANGVLNSKAEIKQMEVQSLDNKKRLESRLAAPDARTRSRSPGAENKDGNKPPAVICDFFSKGWCIRGSSCMFLHIKGDLDNTAEKPEADVAALNRKRKVQLDEGLGDITERSRLTGFPEPLASSVESNLVFSSHVSSETILPRELRETQRWHQFHEKYKLPLLGKEELSSRITPDPQQLPSSKDDPGFVSLFKDVGRDSQRQNWSADDYSDHASKKSKGSSTIRNGFLPEHGFSSNGSVLLSRDYYNEIFSSHSSCMEDISSIRSQSLKSDSINSHTAIGMLPSHCSSAWRAFSLPLSSSSFNTSPVDSQKLLDREKECRASRSYSLLQSSLPFSGSESENLPLTNVPLHSAEHKTKFSSNDWEPSVPFRPSFFIPPMSISGSLYDPLRDSIESPKIGDQSFRVSLYSHGASIVDESHRQKYGDLVLTGTLGPERNDDTTSVSSHNKFYENVLEKRCHTHKRDSITTEAETEGTSVVDWQNGTMPKEESCLGPSHGKDIKKISKINDGDSSNHQNDGSKHQKDIKVSRDRQESELDAGHKIDGDMQKESKALRHTRAALIDLVKELLKPTWRDGHLSKDAHNMIVKKAVDKVLSTIQSHQVPTTMESVKQYLSSYRPKIEKLVEGYVDKYGKS</sequence>
<dbReference type="GO" id="GO:0008270">
    <property type="term" value="F:zinc ion binding"/>
    <property type="evidence" value="ECO:0007669"/>
    <property type="project" value="UniProtKB-KW"/>
</dbReference>
<keyword evidence="3 4" id="KW-0862">Zinc</keyword>
<accession>A0A5N6QC12</accession>
<dbReference type="InterPro" id="IPR000571">
    <property type="entry name" value="Znf_CCCH"/>
</dbReference>
<keyword evidence="1 4" id="KW-0479">Metal-binding</keyword>
<evidence type="ECO:0000256" key="1">
    <source>
        <dbReference type="ARBA" id="ARBA00022723"/>
    </source>
</evidence>
<keyword evidence="8" id="KW-1185">Reference proteome</keyword>
<dbReference type="Pfam" id="PF00642">
    <property type="entry name" value="zf-CCCH"/>
    <property type="match status" value="1"/>
</dbReference>
<evidence type="ECO:0000256" key="4">
    <source>
        <dbReference type="PROSITE-ProRule" id="PRU00723"/>
    </source>
</evidence>
<feature type="compositionally biased region" description="Acidic residues" evidence="5">
    <location>
        <begin position="15"/>
        <end position="73"/>
    </location>
</feature>
<feature type="compositionally biased region" description="Basic and acidic residues" evidence="5">
    <location>
        <begin position="74"/>
        <end position="87"/>
    </location>
</feature>
<dbReference type="InterPro" id="IPR052650">
    <property type="entry name" value="Zinc_finger_CCCH"/>
</dbReference>
<proteinExistence type="predicted"/>
<feature type="region of interest" description="Disordered" evidence="5">
    <location>
        <begin position="1"/>
        <end position="90"/>
    </location>
</feature>
<evidence type="ECO:0000256" key="5">
    <source>
        <dbReference type="SAM" id="MobiDB-lite"/>
    </source>
</evidence>
<dbReference type="AlphaFoldDB" id="A0A5N6QC12"/>
<dbReference type="PANTHER" id="PTHR36886:SF3">
    <property type="entry name" value="PROTEIN FRIGIDA-ESSENTIAL 1"/>
    <property type="match status" value="1"/>
</dbReference>
<keyword evidence="2 4" id="KW-0863">Zinc-finger</keyword>